<protein>
    <submittedName>
        <fullName evidence="2">Uncharacterized protein</fullName>
    </submittedName>
</protein>
<dbReference type="RefSeq" id="WP_250058809.1">
    <property type="nucleotide sequence ID" value="NZ_JAMJPK010000001.1"/>
</dbReference>
<dbReference type="Proteomes" id="UP001165369">
    <property type="component" value="Unassembled WGS sequence"/>
</dbReference>
<keyword evidence="1" id="KW-0812">Transmembrane</keyword>
<sequence>MTTWLPSICAAIVVLFTMWLATDRAFSHGRDRPLGAAIGFIAGLGIAAMFYALVRMGAWMIGGMS</sequence>
<proteinExistence type="predicted"/>
<evidence type="ECO:0000313" key="3">
    <source>
        <dbReference type="Proteomes" id="UP001165369"/>
    </source>
</evidence>
<reference evidence="2" key="1">
    <citation type="submission" date="2022-05" db="EMBL/GenBank/DDBJ databases">
        <title>Halomonas geminus sp. nov. and Halomonas llamarensis sp. nov. isolated from high-altitude salars of the Atacama Desert.</title>
        <authorList>
            <person name="Hintersatz C."/>
            <person name="Rojas L.A."/>
            <person name="Wei T.-S."/>
            <person name="Kutschke S."/>
            <person name="Lehmann F."/>
            <person name="Jain R."/>
            <person name="Pollmann K."/>
        </authorList>
    </citation>
    <scope>NUCLEOTIDE SEQUENCE</scope>
    <source>
        <strain evidence="2">ATCH28</strain>
    </source>
</reference>
<keyword evidence="1" id="KW-1133">Transmembrane helix</keyword>
<evidence type="ECO:0000256" key="1">
    <source>
        <dbReference type="SAM" id="Phobius"/>
    </source>
</evidence>
<accession>A0ABT0SVU7</accession>
<comment type="caution">
    <text evidence="2">The sequence shown here is derived from an EMBL/GenBank/DDBJ whole genome shotgun (WGS) entry which is preliminary data.</text>
</comment>
<evidence type="ECO:0000313" key="2">
    <source>
        <dbReference type="EMBL" id="MCL7938785.1"/>
    </source>
</evidence>
<organism evidence="2 3">
    <name type="scientific">Halomonas gemina</name>
    <dbReference type="NCBI Taxonomy" id="2945105"/>
    <lineage>
        <taxon>Bacteria</taxon>
        <taxon>Pseudomonadati</taxon>
        <taxon>Pseudomonadota</taxon>
        <taxon>Gammaproteobacteria</taxon>
        <taxon>Oceanospirillales</taxon>
        <taxon>Halomonadaceae</taxon>
        <taxon>Halomonas</taxon>
    </lineage>
</organism>
<name>A0ABT0SVU7_9GAMM</name>
<dbReference type="EMBL" id="JAMJPK010000001">
    <property type="protein sequence ID" value="MCL7938785.1"/>
    <property type="molecule type" value="Genomic_DNA"/>
</dbReference>
<gene>
    <name evidence="2" type="ORF">M8009_00515</name>
</gene>
<keyword evidence="3" id="KW-1185">Reference proteome</keyword>
<feature type="transmembrane region" description="Helical" evidence="1">
    <location>
        <begin position="35"/>
        <end position="54"/>
    </location>
</feature>
<keyword evidence="1" id="KW-0472">Membrane</keyword>